<evidence type="ECO:0000313" key="3">
    <source>
        <dbReference type="Proteomes" id="UP001203004"/>
    </source>
</evidence>
<reference evidence="2 3" key="1">
    <citation type="submission" date="2022-05" db="EMBL/GenBank/DDBJ databases">
        <title>Sporolactobacillus sp nov CPB3-1, isolated from tree bark (Mangifera indica L.).</title>
        <authorList>
            <person name="Phuengjayaem S."/>
            <person name="Tanasupawat S."/>
        </authorList>
    </citation>
    <scope>NUCLEOTIDE SEQUENCE [LARGE SCALE GENOMIC DNA]</scope>
    <source>
        <strain evidence="2 3">CPB3-1</strain>
    </source>
</reference>
<feature type="transmembrane region" description="Helical" evidence="1">
    <location>
        <begin position="39"/>
        <end position="60"/>
    </location>
</feature>
<accession>A0ABT0MD59</accession>
<feature type="transmembrane region" description="Helical" evidence="1">
    <location>
        <begin position="85"/>
        <end position="106"/>
    </location>
</feature>
<comment type="caution">
    <text evidence="2">The sequence shown here is derived from an EMBL/GenBank/DDBJ whole genome shotgun (WGS) entry which is preliminary data.</text>
</comment>
<feature type="transmembrane region" description="Helical" evidence="1">
    <location>
        <begin position="183"/>
        <end position="202"/>
    </location>
</feature>
<keyword evidence="1" id="KW-0472">Membrane</keyword>
<protein>
    <submittedName>
        <fullName evidence="2">ABC-2 transporter permease</fullName>
    </submittedName>
</protein>
<dbReference type="Proteomes" id="UP001203004">
    <property type="component" value="Unassembled WGS sequence"/>
</dbReference>
<organism evidence="2 3">
    <name type="scientific">Sporolactobacillus mangiferae</name>
    <dbReference type="NCBI Taxonomy" id="2940498"/>
    <lineage>
        <taxon>Bacteria</taxon>
        <taxon>Bacillati</taxon>
        <taxon>Bacillota</taxon>
        <taxon>Bacilli</taxon>
        <taxon>Bacillales</taxon>
        <taxon>Sporolactobacillaceae</taxon>
        <taxon>Sporolactobacillus</taxon>
    </lineage>
</organism>
<name>A0ABT0MD59_9BACL</name>
<keyword evidence="3" id="KW-1185">Reference proteome</keyword>
<feature type="transmembrane region" description="Helical" evidence="1">
    <location>
        <begin position="146"/>
        <end position="163"/>
    </location>
</feature>
<dbReference type="PANTHER" id="PTHR41309">
    <property type="entry name" value="MEMBRANE PROTEIN-RELATED"/>
    <property type="match status" value="1"/>
</dbReference>
<sequence>MLINLILKDFILIKKYLVILVAFAVVAPVYLASQMGNGAISFFLVLLYVSFIAFSQVSMIENKYRGNALLCATPYRRKSVVQAKYAFLLIIFLLTVLIQFLVAAIISSRMATVSLTGINFSLFFFSLFFSFFIPLQYKFGYEKMRMVMLAIIFCMPFALGYLIRWLNENEIHLTFSLPLPDTLFQWLPGITGILLVLLSLLVSQRIFERKDL</sequence>
<evidence type="ECO:0000313" key="2">
    <source>
        <dbReference type="EMBL" id="MCL1632811.1"/>
    </source>
</evidence>
<evidence type="ECO:0000256" key="1">
    <source>
        <dbReference type="SAM" id="Phobius"/>
    </source>
</evidence>
<dbReference type="EMBL" id="JAMAST010000023">
    <property type="protein sequence ID" value="MCL1632811.1"/>
    <property type="molecule type" value="Genomic_DNA"/>
</dbReference>
<keyword evidence="1" id="KW-1133">Transmembrane helix</keyword>
<dbReference type="PANTHER" id="PTHR41309:SF2">
    <property type="entry name" value="MEMBRANE PROTEIN"/>
    <property type="match status" value="1"/>
</dbReference>
<dbReference type="Pfam" id="PF13346">
    <property type="entry name" value="ABC2_membrane_5"/>
    <property type="match status" value="1"/>
</dbReference>
<keyword evidence="1" id="KW-0812">Transmembrane</keyword>
<dbReference type="InterPro" id="IPR025699">
    <property type="entry name" value="ABC2_memb-like"/>
</dbReference>
<gene>
    <name evidence="2" type="ORF">M3N64_12865</name>
</gene>
<dbReference type="RefSeq" id="WP_249103389.1">
    <property type="nucleotide sequence ID" value="NZ_JAMAST010000023.1"/>
</dbReference>
<feature type="transmembrane region" description="Helical" evidence="1">
    <location>
        <begin position="12"/>
        <end position="33"/>
    </location>
</feature>
<feature type="transmembrane region" description="Helical" evidence="1">
    <location>
        <begin position="112"/>
        <end position="134"/>
    </location>
</feature>
<proteinExistence type="predicted"/>